<evidence type="ECO:0000313" key="10">
    <source>
        <dbReference type="Proteomes" id="UP000193560"/>
    </source>
</evidence>
<evidence type="ECO:0000256" key="5">
    <source>
        <dbReference type="ARBA" id="ARBA00023242"/>
    </source>
</evidence>
<evidence type="ECO:0000256" key="6">
    <source>
        <dbReference type="PROSITE-ProRule" id="PRU00176"/>
    </source>
</evidence>
<gene>
    <name evidence="9" type="ORF">BCR42DRAFT_382478</name>
</gene>
<evidence type="ECO:0000256" key="1">
    <source>
        <dbReference type="ARBA" id="ARBA00004123"/>
    </source>
</evidence>
<dbReference type="STRING" id="90262.A0A1X2I3R5"/>
<evidence type="ECO:0000259" key="8">
    <source>
        <dbReference type="PROSITE" id="PS50102"/>
    </source>
</evidence>
<dbReference type="GO" id="GO:0005634">
    <property type="term" value="C:nucleus"/>
    <property type="evidence" value="ECO:0007669"/>
    <property type="project" value="UniProtKB-SubCell"/>
</dbReference>
<feature type="region of interest" description="Disordered" evidence="7">
    <location>
        <begin position="1"/>
        <end position="24"/>
    </location>
</feature>
<dbReference type="PROSITE" id="PS50102">
    <property type="entry name" value="RRM"/>
    <property type="match status" value="1"/>
</dbReference>
<dbReference type="GO" id="GO:0003729">
    <property type="term" value="F:mRNA binding"/>
    <property type="evidence" value="ECO:0007669"/>
    <property type="project" value="InterPro"/>
</dbReference>
<name>A0A1X2I3R5_9FUNG</name>
<protein>
    <recommendedName>
        <fullName evidence="8">RRM domain-containing protein</fullName>
    </recommendedName>
</protein>
<dbReference type="PANTHER" id="PTHR45894">
    <property type="entry name" value="RNA-BINDING PROTEIN 8A"/>
    <property type="match status" value="1"/>
</dbReference>
<feature type="domain" description="RRM" evidence="8">
    <location>
        <begin position="40"/>
        <end position="118"/>
    </location>
</feature>
<proteinExistence type="predicted"/>
<keyword evidence="3" id="KW-0963">Cytoplasm</keyword>
<dbReference type="Proteomes" id="UP000193560">
    <property type="component" value="Unassembled WGS sequence"/>
</dbReference>
<dbReference type="InterPro" id="IPR033744">
    <property type="entry name" value="RRM_RBM8"/>
</dbReference>
<dbReference type="AlphaFoldDB" id="A0A1X2I3R5"/>
<dbReference type="SMART" id="SM00360">
    <property type="entry name" value="RRM"/>
    <property type="match status" value="1"/>
</dbReference>
<dbReference type="PRINTS" id="PR01738">
    <property type="entry name" value="RNABINDINGM8"/>
</dbReference>
<dbReference type="GO" id="GO:0006396">
    <property type="term" value="P:RNA processing"/>
    <property type="evidence" value="ECO:0007669"/>
    <property type="project" value="InterPro"/>
</dbReference>
<accession>A0A1X2I3R5</accession>
<keyword evidence="4 6" id="KW-0694">RNA-binding</keyword>
<evidence type="ECO:0000313" key="9">
    <source>
        <dbReference type="EMBL" id="ORZ08709.1"/>
    </source>
</evidence>
<dbReference type="EMBL" id="MCGE01000030">
    <property type="protein sequence ID" value="ORZ08709.1"/>
    <property type="molecule type" value="Genomic_DNA"/>
</dbReference>
<dbReference type="SUPFAM" id="SSF54928">
    <property type="entry name" value="RNA-binding domain, RBD"/>
    <property type="match status" value="1"/>
</dbReference>
<comment type="subcellular location">
    <subcellularLocation>
        <location evidence="2">Cytoplasm</location>
    </subcellularLocation>
    <subcellularLocation>
        <location evidence="1">Nucleus</location>
    </subcellularLocation>
</comment>
<dbReference type="InterPro" id="IPR035979">
    <property type="entry name" value="RBD_domain_sf"/>
</dbReference>
<evidence type="ECO:0000256" key="3">
    <source>
        <dbReference type="ARBA" id="ARBA00022490"/>
    </source>
</evidence>
<dbReference type="GO" id="GO:0005737">
    <property type="term" value="C:cytoplasm"/>
    <property type="evidence" value="ECO:0007669"/>
    <property type="project" value="UniProtKB-SubCell"/>
</dbReference>
<keyword evidence="10" id="KW-1185">Reference proteome</keyword>
<dbReference type="InterPro" id="IPR012677">
    <property type="entry name" value="Nucleotide-bd_a/b_plait_sf"/>
</dbReference>
<evidence type="ECO:0000256" key="4">
    <source>
        <dbReference type="ARBA" id="ARBA00022884"/>
    </source>
</evidence>
<dbReference type="Pfam" id="PF00076">
    <property type="entry name" value="RRM_1"/>
    <property type="match status" value="1"/>
</dbReference>
<feature type="compositionally biased region" description="Basic and acidic residues" evidence="7">
    <location>
        <begin position="1"/>
        <end position="12"/>
    </location>
</feature>
<organism evidence="9 10">
    <name type="scientific">Absidia repens</name>
    <dbReference type="NCBI Taxonomy" id="90262"/>
    <lineage>
        <taxon>Eukaryota</taxon>
        <taxon>Fungi</taxon>
        <taxon>Fungi incertae sedis</taxon>
        <taxon>Mucoromycota</taxon>
        <taxon>Mucoromycotina</taxon>
        <taxon>Mucoromycetes</taxon>
        <taxon>Mucorales</taxon>
        <taxon>Cunninghamellaceae</taxon>
        <taxon>Absidia</taxon>
    </lineage>
</organism>
<evidence type="ECO:0000256" key="2">
    <source>
        <dbReference type="ARBA" id="ARBA00004496"/>
    </source>
</evidence>
<dbReference type="CDD" id="cd12324">
    <property type="entry name" value="RRM_RBM8"/>
    <property type="match status" value="1"/>
</dbReference>
<reference evidence="9 10" key="1">
    <citation type="submission" date="2016-07" db="EMBL/GenBank/DDBJ databases">
        <title>Pervasive Adenine N6-methylation of Active Genes in Fungi.</title>
        <authorList>
            <consortium name="DOE Joint Genome Institute"/>
            <person name="Mondo S.J."/>
            <person name="Dannebaum R.O."/>
            <person name="Kuo R.C."/>
            <person name="Labutti K."/>
            <person name="Haridas S."/>
            <person name="Kuo A."/>
            <person name="Salamov A."/>
            <person name="Ahrendt S.R."/>
            <person name="Lipzen A."/>
            <person name="Sullivan W."/>
            <person name="Andreopoulos W.B."/>
            <person name="Clum A."/>
            <person name="Lindquist E."/>
            <person name="Daum C."/>
            <person name="Ramamoorthy G.K."/>
            <person name="Gryganskyi A."/>
            <person name="Culley D."/>
            <person name="Magnuson J.K."/>
            <person name="James T.Y."/>
            <person name="O'Malley M.A."/>
            <person name="Stajich J.E."/>
            <person name="Spatafora J.W."/>
            <person name="Visel A."/>
            <person name="Grigoriev I.V."/>
        </authorList>
    </citation>
    <scope>NUCLEOTIDE SEQUENCE [LARGE SCALE GENOMIC DNA]</scope>
    <source>
        <strain evidence="9 10">NRRL 1336</strain>
    </source>
</reference>
<dbReference type="InterPro" id="IPR000504">
    <property type="entry name" value="RRM_dom"/>
</dbReference>
<dbReference type="OrthoDB" id="15688at2759"/>
<comment type="caution">
    <text evidence="9">The sequence shown here is derived from an EMBL/GenBank/DDBJ whole genome shotgun (WGS) entry which is preliminary data.</text>
</comment>
<dbReference type="Gene3D" id="3.30.70.330">
    <property type="match status" value="1"/>
</dbReference>
<dbReference type="InterPro" id="IPR008111">
    <property type="entry name" value="RNA-bd_8"/>
</dbReference>
<keyword evidence="5" id="KW-0539">Nucleus</keyword>
<evidence type="ECO:0000256" key="7">
    <source>
        <dbReference type="SAM" id="MobiDB-lite"/>
    </source>
</evidence>
<sequence>MADHMVIDDESGRNVNFNGHQNTRRKDDSFFEPVRSEEGWVVIVRGIHEEADEDTLTEKFSDFGAIKDVHFNLDRRTGYVKGYALIKYETRREAQLAVDEGNGTKFLGQQIQVDFAFGKGPEDAVTNKNYRRSNRRSVSPT</sequence>